<dbReference type="OrthoDB" id="2019149at2759"/>
<keyword evidence="6" id="KW-0325">Glycoprotein</keyword>
<evidence type="ECO:0000256" key="3">
    <source>
        <dbReference type="ARBA" id="ARBA00013229"/>
    </source>
</evidence>
<comment type="caution">
    <text evidence="11">The sequence shown here is derived from an EMBL/GenBank/DDBJ whole genome shotgun (WGS) entry which is preliminary data.</text>
</comment>
<evidence type="ECO:0000256" key="1">
    <source>
        <dbReference type="ARBA" id="ARBA00005184"/>
    </source>
</evidence>
<keyword evidence="9" id="KW-0134">Cell wall</keyword>
<dbReference type="PROSITE" id="PS00800">
    <property type="entry name" value="PECTINESTERASE_1"/>
    <property type="match status" value="1"/>
</dbReference>
<keyword evidence="9" id="KW-0732">Signal</keyword>
<dbReference type="InterPro" id="IPR012334">
    <property type="entry name" value="Pectin_lyas_fold"/>
</dbReference>
<proteinExistence type="inferred from homology"/>
<protein>
    <recommendedName>
        <fullName evidence="3 9">Pectinesterase</fullName>
        <ecNumber evidence="3 9">3.1.1.11</ecNumber>
    </recommendedName>
</protein>
<feature type="chain" id="PRO_5011821748" description="Pectinesterase" evidence="9">
    <location>
        <begin position="23"/>
        <end position="642"/>
    </location>
</feature>
<dbReference type="InterPro" id="IPR018040">
    <property type="entry name" value="Pectinesterase_Tyr_AS"/>
</dbReference>
<name>A0A1R3IUP3_COCAP</name>
<dbReference type="SUPFAM" id="SSF51126">
    <property type="entry name" value="Pectin lyase-like"/>
    <property type="match status" value="2"/>
</dbReference>
<dbReference type="FunFam" id="2.160.20.10:FF:000013">
    <property type="entry name" value="Pectinesterase"/>
    <property type="match status" value="1"/>
</dbReference>
<evidence type="ECO:0000313" key="12">
    <source>
        <dbReference type="Proteomes" id="UP000188268"/>
    </source>
</evidence>
<feature type="signal peptide" evidence="9">
    <location>
        <begin position="1"/>
        <end position="22"/>
    </location>
</feature>
<dbReference type="Proteomes" id="UP000188268">
    <property type="component" value="Unassembled WGS sequence"/>
</dbReference>
<organism evidence="11 12">
    <name type="scientific">Corchorus capsularis</name>
    <name type="common">Jute</name>
    <dbReference type="NCBI Taxonomy" id="210143"/>
    <lineage>
        <taxon>Eukaryota</taxon>
        <taxon>Viridiplantae</taxon>
        <taxon>Streptophyta</taxon>
        <taxon>Embryophyta</taxon>
        <taxon>Tracheophyta</taxon>
        <taxon>Spermatophyta</taxon>
        <taxon>Magnoliopsida</taxon>
        <taxon>eudicotyledons</taxon>
        <taxon>Gunneridae</taxon>
        <taxon>Pentapetalae</taxon>
        <taxon>rosids</taxon>
        <taxon>malvids</taxon>
        <taxon>Malvales</taxon>
        <taxon>Malvaceae</taxon>
        <taxon>Grewioideae</taxon>
        <taxon>Apeibeae</taxon>
        <taxon>Corchorus</taxon>
    </lineage>
</organism>
<dbReference type="GO" id="GO:0030599">
    <property type="term" value="F:pectinesterase activity"/>
    <property type="evidence" value="ECO:0007669"/>
    <property type="project" value="UniProtKB-UniRule"/>
</dbReference>
<dbReference type="InterPro" id="IPR011050">
    <property type="entry name" value="Pectin_lyase_fold/virulence"/>
</dbReference>
<comment type="catalytic activity">
    <reaction evidence="7 9">
        <text>[(1-&gt;4)-alpha-D-galacturonosyl methyl ester](n) + n H2O = [(1-&gt;4)-alpha-D-galacturonosyl](n) + n methanol + n H(+)</text>
        <dbReference type="Rhea" id="RHEA:22380"/>
        <dbReference type="Rhea" id="RHEA-COMP:14570"/>
        <dbReference type="Rhea" id="RHEA-COMP:14573"/>
        <dbReference type="ChEBI" id="CHEBI:15377"/>
        <dbReference type="ChEBI" id="CHEBI:15378"/>
        <dbReference type="ChEBI" id="CHEBI:17790"/>
        <dbReference type="ChEBI" id="CHEBI:140522"/>
        <dbReference type="ChEBI" id="CHEBI:140523"/>
        <dbReference type="EC" id="3.1.1.11"/>
    </reaction>
</comment>
<dbReference type="Pfam" id="PF01095">
    <property type="entry name" value="Pectinesterase"/>
    <property type="match status" value="2"/>
</dbReference>
<evidence type="ECO:0000256" key="6">
    <source>
        <dbReference type="ARBA" id="ARBA00023180"/>
    </source>
</evidence>
<accession>A0A1R3IUP3</accession>
<dbReference type="GO" id="GO:0045490">
    <property type="term" value="P:pectin catabolic process"/>
    <property type="evidence" value="ECO:0007669"/>
    <property type="project" value="UniProtKB-UniRule"/>
</dbReference>
<sequence>MKPVFLVLFLMALLLLHCQSDATRFILEVKTDAKPDAEPGKLGTDGKPVTASGAKVLDAKDVRKMKIDVITKRIIVDQSGNGNFITIQKAIDSVPSRNAAWTRIHVKAGIYNEKVNIPQDKPRILLEGESRRNTIIQFGDGGDSIQSSTFSLSAEEVVVMDITFQNTHNLKPGNPLTWAPAALINADKAAFYRCGFISLQDTLTDSQGRHYFESCYIEGALDFIWGNGRSIYQNCILNVTASLLGRGQTAYITSQGRDSSIDASGFVFKYCLVLGTGPAYLGRAYKKHARVLFYRTKMSNIIAPKGWSAWNYAALFLKISIAIDCDGGSRFASTIVADKSGHGQFQTVQSAINSIPPNNNRWIKLQIKPGVYKEKVNISRNKPCIFLEGQDPSVTIITFDAHQRTDLSTTFTFAADNIVAKGITFKNSFNHPWLLKRLASNKVLVPGVTQAVAARILGDKSAFFWCRFLGLQDTLWSARGRHYFSSCYIEGGVDFIFGNGQSFFEDCSINVTGGAFESQIGKGYITAQGRESPNDPSGFVFKRGRIFGTLKHYLGRAWGPYARVIFHHTTFDSEVVPLGWFAWLYPGKKQNFMYAEVNCQGPGSDTSGRVPWEKKLNPSQVQQFSRSSFIDHDGWIDKLPLS</sequence>
<comment type="subcellular location">
    <subcellularLocation>
        <location evidence="9">Secreted</location>
        <location evidence="9">Cell wall</location>
    </subcellularLocation>
</comment>
<evidence type="ECO:0000256" key="8">
    <source>
        <dbReference type="ARBA" id="ARBA00057335"/>
    </source>
</evidence>
<evidence type="ECO:0000256" key="2">
    <source>
        <dbReference type="ARBA" id="ARBA00008891"/>
    </source>
</evidence>
<dbReference type="Gramene" id="OMO86283">
    <property type="protein sequence ID" value="OMO86283"/>
    <property type="gene ID" value="CCACVL1_09680"/>
</dbReference>
<feature type="domain" description="Pectinesterase catalytic" evidence="10">
    <location>
        <begin position="74"/>
        <end position="312"/>
    </location>
</feature>
<dbReference type="PANTHER" id="PTHR31321">
    <property type="entry name" value="ACYL-COA THIOESTER HYDROLASE YBHC-RELATED"/>
    <property type="match status" value="1"/>
</dbReference>
<dbReference type="AlphaFoldDB" id="A0A1R3IUP3"/>
<feature type="domain" description="Pectinesterase catalytic" evidence="10">
    <location>
        <begin position="335"/>
        <end position="632"/>
    </location>
</feature>
<evidence type="ECO:0000313" key="11">
    <source>
        <dbReference type="EMBL" id="OMO86283.1"/>
    </source>
</evidence>
<reference evidence="11 12" key="1">
    <citation type="submission" date="2013-09" db="EMBL/GenBank/DDBJ databases">
        <title>Corchorus capsularis genome sequencing.</title>
        <authorList>
            <person name="Alam M."/>
            <person name="Haque M.S."/>
            <person name="Islam M.S."/>
            <person name="Emdad E.M."/>
            <person name="Islam M.M."/>
            <person name="Ahmed B."/>
            <person name="Halim A."/>
            <person name="Hossen Q.M.M."/>
            <person name="Hossain M.Z."/>
            <person name="Ahmed R."/>
            <person name="Khan M.M."/>
            <person name="Islam R."/>
            <person name="Rashid M.M."/>
            <person name="Khan S.A."/>
            <person name="Rahman M.S."/>
            <person name="Alam M."/>
        </authorList>
    </citation>
    <scope>NUCLEOTIDE SEQUENCE [LARGE SCALE GENOMIC DNA]</scope>
    <source>
        <strain evidence="12">cv. CVL-1</strain>
        <tissue evidence="11">Whole seedling</tissue>
    </source>
</reference>
<gene>
    <name evidence="11" type="ORF">CCACVL1_09680</name>
</gene>
<dbReference type="EC" id="3.1.1.11" evidence="3 9"/>
<keyword evidence="5 9" id="KW-0063">Aspartyl esterase</keyword>
<evidence type="ECO:0000256" key="4">
    <source>
        <dbReference type="ARBA" id="ARBA00022801"/>
    </source>
</evidence>
<keyword evidence="4 9" id="KW-0378">Hydrolase</keyword>
<dbReference type="GO" id="GO:0042545">
    <property type="term" value="P:cell wall modification"/>
    <property type="evidence" value="ECO:0007669"/>
    <property type="project" value="UniProtKB-UniRule"/>
</dbReference>
<evidence type="ECO:0000256" key="5">
    <source>
        <dbReference type="ARBA" id="ARBA00023085"/>
    </source>
</evidence>
<keyword evidence="9" id="KW-0964">Secreted</keyword>
<dbReference type="OMA" id="NTEWIRI"/>
<keyword evidence="12" id="KW-1185">Reference proteome</keyword>
<evidence type="ECO:0000256" key="7">
    <source>
        <dbReference type="ARBA" id="ARBA00047928"/>
    </source>
</evidence>
<keyword evidence="9" id="KW-0961">Cell wall biogenesis/degradation</keyword>
<dbReference type="EMBL" id="AWWV01009489">
    <property type="protein sequence ID" value="OMO86283.1"/>
    <property type="molecule type" value="Genomic_DNA"/>
</dbReference>
<dbReference type="UniPathway" id="UPA00545">
    <property type="reaction ID" value="UER00823"/>
</dbReference>
<comment type="function">
    <text evidence="8 9">Acts in the modification of cell walls via demethylesterification of cell wall pectin.</text>
</comment>
<dbReference type="PANTHER" id="PTHR31321:SF120">
    <property type="entry name" value="PECTINESTERASE 52-RELATED"/>
    <property type="match status" value="1"/>
</dbReference>
<comment type="pathway">
    <text evidence="1 9">Glycan metabolism; pectin degradation; 2-dehydro-3-deoxy-D-gluconate from pectin: step 1/5.</text>
</comment>
<evidence type="ECO:0000259" key="10">
    <source>
        <dbReference type="Pfam" id="PF01095"/>
    </source>
</evidence>
<comment type="similarity">
    <text evidence="2">Belongs to the pectinesterase family.</text>
</comment>
<dbReference type="STRING" id="210143.A0A1R3IUP3"/>
<evidence type="ECO:0000256" key="9">
    <source>
        <dbReference type="RuleBase" id="RU000589"/>
    </source>
</evidence>
<dbReference type="Gene3D" id="2.160.20.10">
    <property type="entry name" value="Single-stranded right-handed beta-helix, Pectin lyase-like"/>
    <property type="match status" value="2"/>
</dbReference>
<dbReference type="InterPro" id="IPR000070">
    <property type="entry name" value="Pectinesterase_cat"/>
</dbReference>